<keyword evidence="1" id="KW-0175">Coiled coil</keyword>
<dbReference type="KEGG" id="npy:NPRO_20900"/>
<dbReference type="AlphaFoldDB" id="A0A809RJ09"/>
<sequence>MNRSRTLREIAAVAAAGLLIVGAHAQDSGQKEKGTIILLPPAKKQQKERDPGQVQWASQQLQERTKFLEALEKRAAEATKAIGELASSGKLTASEEALALMKEMVQQLQEIRDMMQQIQREIEGILGWIEGQNEALPIMAYDIEDLKRGKWSNYVQFQFTDTQEGPNSLGGSNRTNPDGFAMRRFRMGTTNKIDSKTSMKLSFDVSSGSTRTSAELKDAILKYDIIKSDVEVGTSVQAGQIALPLGYELERSSSEREFPERALYNRTMFAGERGRGAYLTHGIGGGTWATLGVWNALTVADPQQTALASYRNPMGTTMAMSAGLRHSSETYEVGISGFVGERPGTPASTITSWTDLNGDKIVDPGEVKNTIVPAASKADRQYIFIDGVVVGFLDPKLTLRAEAMFGKDRVPTISSSVPVSLAQSNVKGYHIIASYNLNYRNTLAFRYEFFDPGYKVNDNVTGYGLSYIHYLNPGAKLVFAHEVSKEQGFDRKNNVTTLRVQLKL</sequence>
<dbReference type="InterPro" id="IPR023614">
    <property type="entry name" value="Porin_dom_sf"/>
</dbReference>
<dbReference type="PROSITE" id="PS00018">
    <property type="entry name" value="EF_HAND_1"/>
    <property type="match status" value="1"/>
</dbReference>
<dbReference type="SUPFAM" id="SSF56935">
    <property type="entry name" value="Porins"/>
    <property type="match status" value="1"/>
</dbReference>
<accession>A0A809RJ09</accession>
<dbReference type="Pfam" id="PF07396">
    <property type="entry name" value="Porin_O_P"/>
    <property type="match status" value="1"/>
</dbReference>
<protein>
    <submittedName>
        <fullName evidence="3">Phosphate-selective porin O and P</fullName>
    </submittedName>
</protein>
<dbReference type="InterPro" id="IPR018247">
    <property type="entry name" value="EF_Hand_1_Ca_BS"/>
</dbReference>
<dbReference type="Proteomes" id="UP000662873">
    <property type="component" value="Chromosome"/>
</dbReference>
<evidence type="ECO:0000313" key="4">
    <source>
        <dbReference type="Proteomes" id="UP000662873"/>
    </source>
</evidence>
<dbReference type="EMBL" id="AP021858">
    <property type="protein sequence ID" value="BBO24495.1"/>
    <property type="molecule type" value="Genomic_DNA"/>
</dbReference>
<evidence type="ECO:0000256" key="2">
    <source>
        <dbReference type="SAM" id="SignalP"/>
    </source>
</evidence>
<organism evidence="3 4">
    <name type="scientific">Candidatus Nitrosymbiomonas proteolyticus</name>
    <dbReference type="NCBI Taxonomy" id="2608984"/>
    <lineage>
        <taxon>Bacteria</taxon>
        <taxon>Bacillati</taxon>
        <taxon>Armatimonadota</taxon>
        <taxon>Armatimonadota incertae sedis</taxon>
        <taxon>Candidatus Nitrosymbiomonas</taxon>
    </lineage>
</organism>
<feature type="coiled-coil region" evidence="1">
    <location>
        <begin position="68"/>
        <end position="121"/>
    </location>
</feature>
<reference evidence="3" key="1">
    <citation type="journal article" name="DNA Res.">
        <title>The physiological potential of anammox bacteria as revealed by their core genome structure.</title>
        <authorList>
            <person name="Okubo T."/>
            <person name="Toyoda A."/>
            <person name="Fukuhara K."/>
            <person name="Uchiyama I."/>
            <person name="Harigaya Y."/>
            <person name="Kuroiwa M."/>
            <person name="Suzuki T."/>
            <person name="Murakami Y."/>
            <person name="Suwa Y."/>
            <person name="Takami H."/>
        </authorList>
    </citation>
    <scope>NUCLEOTIDE SEQUENCE</scope>
    <source>
        <strain evidence="3">317325-2</strain>
    </source>
</reference>
<dbReference type="InterPro" id="IPR010870">
    <property type="entry name" value="Porin_O/P"/>
</dbReference>
<keyword evidence="2" id="KW-0732">Signal</keyword>
<proteinExistence type="predicted"/>
<feature type="signal peptide" evidence="2">
    <location>
        <begin position="1"/>
        <end position="25"/>
    </location>
</feature>
<evidence type="ECO:0000313" key="3">
    <source>
        <dbReference type="EMBL" id="BBO24495.1"/>
    </source>
</evidence>
<name>A0A809RJ09_9BACT</name>
<evidence type="ECO:0000256" key="1">
    <source>
        <dbReference type="SAM" id="Coils"/>
    </source>
</evidence>
<feature type="chain" id="PRO_5035312520" evidence="2">
    <location>
        <begin position="26"/>
        <end position="504"/>
    </location>
</feature>
<gene>
    <name evidence="3" type="ORF">NPRO_20900</name>
</gene>
<dbReference type="Gene3D" id="2.40.160.10">
    <property type="entry name" value="Porin"/>
    <property type="match status" value="1"/>
</dbReference>